<gene>
    <name evidence="1" type="ORF">ACFQHW_11965</name>
</gene>
<comment type="caution">
    <text evidence="1">The sequence shown here is derived from an EMBL/GenBank/DDBJ whole genome shotgun (WGS) entry which is preliminary data.</text>
</comment>
<evidence type="ECO:0000313" key="1">
    <source>
        <dbReference type="EMBL" id="MFC6316278.1"/>
    </source>
</evidence>
<dbReference type="EMBL" id="JBHSSM010000029">
    <property type="protein sequence ID" value="MFC6316278.1"/>
    <property type="molecule type" value="Genomic_DNA"/>
</dbReference>
<sequence length="326" mass="37731">MAISEVARVQLRLSDLFQQFNQGRNFKELDAQLLDIKHDIIYKKRRSPLQLQTNADAKTVHRTIQTITSRIMDDRTDAKVSNDELGVLLENIGLLDEQVRDRGIFFTFSGLMSREVFSQEQIWDCLAYLSQDEILFNHILEPENDAVFGRSLAVMLISVLLVADRIYGGVLTSAQYWQVIQQVATYALLEQDDRGYVPEKGWAHAFTHLGNVLAESTNSRLTRAQKLFFLTTCLVGYQSATAPFSFGEDQRLAMATVNLVDKEKFYADFLLELLQNWLRRLPEEPDAGDYLFWSRWYNRTHYFASLLLIPDTPDQLVKFLQKRPQY</sequence>
<dbReference type="InterPro" id="IPR021247">
    <property type="entry name" value="DUF2785"/>
</dbReference>
<name>A0ABW1URG3_9LACO</name>
<protein>
    <submittedName>
        <fullName evidence="1">DUF2785 domain-containing protein</fullName>
    </submittedName>
</protein>
<dbReference type="RefSeq" id="WP_125599109.1">
    <property type="nucleotide sequence ID" value="NZ_JBHSSM010000029.1"/>
</dbReference>
<organism evidence="1 2">
    <name type="scientific">Lapidilactobacillus achengensis</name>
    <dbReference type="NCBI Taxonomy" id="2486000"/>
    <lineage>
        <taxon>Bacteria</taxon>
        <taxon>Bacillati</taxon>
        <taxon>Bacillota</taxon>
        <taxon>Bacilli</taxon>
        <taxon>Lactobacillales</taxon>
        <taxon>Lactobacillaceae</taxon>
        <taxon>Lapidilactobacillus</taxon>
    </lineage>
</organism>
<reference evidence="2" key="1">
    <citation type="journal article" date="2019" name="Int. J. Syst. Evol. Microbiol.">
        <title>The Global Catalogue of Microorganisms (GCM) 10K type strain sequencing project: providing services to taxonomists for standard genome sequencing and annotation.</title>
        <authorList>
            <consortium name="The Broad Institute Genomics Platform"/>
            <consortium name="The Broad Institute Genome Sequencing Center for Infectious Disease"/>
            <person name="Wu L."/>
            <person name="Ma J."/>
        </authorList>
    </citation>
    <scope>NUCLEOTIDE SEQUENCE [LARGE SCALE GENOMIC DNA]</scope>
    <source>
        <strain evidence="2">CCM 8897</strain>
    </source>
</reference>
<dbReference type="Proteomes" id="UP001596310">
    <property type="component" value="Unassembled WGS sequence"/>
</dbReference>
<evidence type="ECO:0000313" key="2">
    <source>
        <dbReference type="Proteomes" id="UP001596310"/>
    </source>
</evidence>
<dbReference type="Pfam" id="PF10978">
    <property type="entry name" value="DUF2785"/>
    <property type="match status" value="1"/>
</dbReference>
<proteinExistence type="predicted"/>
<keyword evidence="2" id="KW-1185">Reference proteome</keyword>
<accession>A0ABW1URG3</accession>